<evidence type="ECO:0000256" key="5">
    <source>
        <dbReference type="ARBA" id="ARBA00022723"/>
    </source>
</evidence>
<dbReference type="InterPro" id="IPR019480">
    <property type="entry name" value="Dihydroorotate_DH_Fe-S-bd"/>
</dbReference>
<evidence type="ECO:0000256" key="8">
    <source>
        <dbReference type="ARBA" id="ARBA00022982"/>
    </source>
</evidence>
<dbReference type="PANTHER" id="PTHR43513">
    <property type="entry name" value="DIHYDROOROTATE DEHYDROGENASE B (NAD(+)), ELECTRON TRANSFER SUBUNIT"/>
    <property type="match status" value="1"/>
</dbReference>
<comment type="cofactor">
    <cofactor evidence="11">
        <name>[2Fe-2S] cluster</name>
        <dbReference type="ChEBI" id="CHEBI:190135"/>
    </cofactor>
    <text evidence="11">Binds 1 [2Fe-2S] cluster per subunit.</text>
</comment>
<feature type="binding site" evidence="11 13">
    <location>
        <position position="226"/>
    </location>
    <ligand>
        <name>[2Fe-2S] cluster</name>
        <dbReference type="ChEBI" id="CHEBI:190135"/>
    </ligand>
</feature>
<dbReference type="InterPro" id="IPR039261">
    <property type="entry name" value="FNR_nucleotide-bd"/>
</dbReference>
<keyword evidence="3 11" id="KW-0285">Flavoprotein</keyword>
<sequence>MKYCSDFTIVENKALNPTFFRLKLQSKDKLAPVKAGQFVEIQTIQPSSVLLRRPISIHDVDEESNSLYLLIQKVGKGSNELSNLEENQTVNLIYPCGNGFDIKGNDVLLVGGGVGIAPLLYLSKCFHKQGIKPTMLMGFRTKEQMIPLDEFESFCNVYISTQDGSFGQKGLVTENTVMNHVYDTVYTCGPSPMMQSIACFFEQKGIPCFVSLENKMACGIGACLCCAQNTHEGYKCTCTDGPVFDSKEIIW</sequence>
<comment type="caution">
    <text evidence="11">Lacks conserved residue(s) required for the propagation of feature annotation.</text>
</comment>
<comment type="cofactor">
    <cofactor evidence="13">
        <name>[2Fe-2S] cluster</name>
        <dbReference type="ChEBI" id="CHEBI:190135"/>
    </cofactor>
    <text evidence="13">Binds 1 [2Fe-2S] cluster per subunit.</text>
</comment>
<dbReference type="EMBL" id="DXGG01000079">
    <property type="protein sequence ID" value="HIW87105.1"/>
    <property type="molecule type" value="Genomic_DNA"/>
</dbReference>
<evidence type="ECO:0000256" key="9">
    <source>
        <dbReference type="ARBA" id="ARBA00023004"/>
    </source>
</evidence>
<feature type="binding site" evidence="12">
    <location>
        <begin position="70"/>
        <end position="72"/>
    </location>
    <ligand>
        <name>FAD</name>
        <dbReference type="ChEBI" id="CHEBI:57692"/>
    </ligand>
</feature>
<dbReference type="PIRSF" id="PIRSF006816">
    <property type="entry name" value="Cyc3_hyd_g"/>
    <property type="match status" value="1"/>
</dbReference>
<accession>A0A9D1UI02</accession>
<dbReference type="GO" id="GO:0016491">
    <property type="term" value="F:oxidoreductase activity"/>
    <property type="evidence" value="ECO:0007669"/>
    <property type="project" value="InterPro"/>
</dbReference>
<dbReference type="HAMAP" id="MF_01211">
    <property type="entry name" value="DHODB_Fe_S_bind"/>
    <property type="match status" value="1"/>
</dbReference>
<dbReference type="InterPro" id="IPR050353">
    <property type="entry name" value="PyrK_electron_transfer"/>
</dbReference>
<dbReference type="Gene3D" id="2.40.30.10">
    <property type="entry name" value="Translation factors"/>
    <property type="match status" value="1"/>
</dbReference>
<dbReference type="AlphaFoldDB" id="A0A9D1UI02"/>
<dbReference type="GO" id="GO:0044205">
    <property type="term" value="P:'de novo' UMP biosynthetic process"/>
    <property type="evidence" value="ECO:0007669"/>
    <property type="project" value="UniProtKB-UniRule"/>
</dbReference>
<keyword evidence="7 11" id="KW-0665">Pyrimidine biosynthesis</keyword>
<evidence type="ECO:0000256" key="2">
    <source>
        <dbReference type="ARBA" id="ARBA00022448"/>
    </source>
</evidence>
<reference evidence="15" key="1">
    <citation type="journal article" date="2021" name="PeerJ">
        <title>Extensive microbial diversity within the chicken gut microbiome revealed by metagenomics and culture.</title>
        <authorList>
            <person name="Gilroy R."/>
            <person name="Ravi A."/>
            <person name="Getino M."/>
            <person name="Pursley I."/>
            <person name="Horton D.L."/>
            <person name="Alikhan N.F."/>
            <person name="Baker D."/>
            <person name="Gharbi K."/>
            <person name="Hall N."/>
            <person name="Watson M."/>
            <person name="Adriaenssens E.M."/>
            <person name="Foster-Nyarko E."/>
            <person name="Jarju S."/>
            <person name="Secka A."/>
            <person name="Antonio M."/>
            <person name="Oren A."/>
            <person name="Chaudhuri R.R."/>
            <person name="La Ragione R."/>
            <person name="Hildebrand F."/>
            <person name="Pallen M.J."/>
        </authorList>
    </citation>
    <scope>NUCLEOTIDE SEQUENCE</scope>
    <source>
        <strain evidence="15">Gambia16-930</strain>
    </source>
</reference>
<dbReference type="SUPFAM" id="SSF52343">
    <property type="entry name" value="Ferredoxin reductase-like, C-terminal NADP-linked domain"/>
    <property type="match status" value="1"/>
</dbReference>
<dbReference type="SUPFAM" id="SSF63380">
    <property type="entry name" value="Riboflavin synthase domain-like"/>
    <property type="match status" value="1"/>
</dbReference>
<dbReference type="PANTHER" id="PTHR43513:SF3">
    <property type="entry name" value="DIHYDROOROTATE DEHYDROGENASE B (NAD(+)), ELECTRON TRANSFER SUBUNIT-RELATED"/>
    <property type="match status" value="1"/>
</dbReference>
<dbReference type="GO" id="GO:0051537">
    <property type="term" value="F:2 iron, 2 sulfur cluster binding"/>
    <property type="evidence" value="ECO:0007669"/>
    <property type="project" value="UniProtKB-KW"/>
</dbReference>
<dbReference type="CDD" id="cd06218">
    <property type="entry name" value="DHOD_e_trans"/>
    <property type="match status" value="1"/>
</dbReference>
<dbReference type="GO" id="GO:0050660">
    <property type="term" value="F:flavin adenine dinucleotide binding"/>
    <property type="evidence" value="ECO:0007669"/>
    <property type="project" value="InterPro"/>
</dbReference>
<name>A0A9D1UI02_9BACT</name>
<evidence type="ECO:0000256" key="6">
    <source>
        <dbReference type="ARBA" id="ARBA00022827"/>
    </source>
</evidence>
<gene>
    <name evidence="11" type="primary">pyrK</name>
    <name evidence="15" type="ORF">IAC47_02390</name>
</gene>
<evidence type="ECO:0000256" key="4">
    <source>
        <dbReference type="ARBA" id="ARBA00022714"/>
    </source>
</evidence>
<dbReference type="Pfam" id="PF10418">
    <property type="entry name" value="DHODB_Fe-S_bind"/>
    <property type="match status" value="1"/>
</dbReference>
<evidence type="ECO:0000259" key="14">
    <source>
        <dbReference type="PROSITE" id="PS51384"/>
    </source>
</evidence>
<keyword evidence="5 11" id="KW-0479">Metal-binding</keyword>
<evidence type="ECO:0000256" key="1">
    <source>
        <dbReference type="ARBA" id="ARBA00006422"/>
    </source>
</evidence>
<dbReference type="Proteomes" id="UP000824267">
    <property type="component" value="Unassembled WGS sequence"/>
</dbReference>
<dbReference type="PROSITE" id="PS51384">
    <property type="entry name" value="FAD_FR"/>
    <property type="match status" value="1"/>
</dbReference>
<evidence type="ECO:0000256" key="13">
    <source>
        <dbReference type="PIRSR" id="PIRSR006816-2"/>
    </source>
</evidence>
<evidence type="ECO:0000256" key="3">
    <source>
        <dbReference type="ARBA" id="ARBA00022630"/>
    </source>
</evidence>
<comment type="pathway">
    <text evidence="11">Pyrimidine metabolism; UMP biosynthesis via de novo pathway; orotate from (S)-dihydroorotate (NAD(+) route): step 1/1.</text>
</comment>
<comment type="caution">
    <text evidence="15">The sequence shown here is derived from an EMBL/GenBank/DDBJ whole genome shotgun (WGS) entry which is preliminary data.</text>
</comment>
<evidence type="ECO:0000256" key="12">
    <source>
        <dbReference type="PIRSR" id="PIRSR006816-1"/>
    </source>
</evidence>
<evidence type="ECO:0000313" key="15">
    <source>
        <dbReference type="EMBL" id="HIW87105.1"/>
    </source>
</evidence>
<feature type="binding site" evidence="11 13">
    <location>
        <position position="223"/>
    </location>
    <ligand>
        <name>[2Fe-2S] cluster</name>
        <dbReference type="ChEBI" id="CHEBI:190135"/>
    </ligand>
</feature>
<feature type="domain" description="FAD-binding FR-type" evidence="14">
    <location>
        <begin position="2"/>
        <end position="102"/>
    </location>
</feature>
<proteinExistence type="inferred from homology"/>
<dbReference type="Gene3D" id="2.10.240.10">
    <property type="entry name" value="Dihydroorotate dehydrogenase, electron transfer subunit"/>
    <property type="match status" value="1"/>
</dbReference>
<feature type="binding site" evidence="11 13">
    <location>
        <position position="218"/>
    </location>
    <ligand>
        <name>[2Fe-2S] cluster</name>
        <dbReference type="ChEBI" id="CHEBI:190135"/>
    </ligand>
</feature>
<dbReference type="InterPro" id="IPR017927">
    <property type="entry name" value="FAD-bd_FR_type"/>
</dbReference>
<comment type="cofactor">
    <cofactor evidence="11 12">
        <name>FAD</name>
        <dbReference type="ChEBI" id="CHEBI:57692"/>
    </cofactor>
    <text evidence="11 12">Binds 1 FAD per subunit.</text>
</comment>
<dbReference type="InterPro" id="IPR023455">
    <property type="entry name" value="Dihydroorotate_DHASE_ETsu"/>
</dbReference>
<comment type="subunit">
    <text evidence="11">Heterotetramer of 2 PyrK and 2 PyrD type B subunits.</text>
</comment>
<feature type="binding site" evidence="11 12">
    <location>
        <begin position="53"/>
        <end position="56"/>
    </location>
    <ligand>
        <name>FAD</name>
        <dbReference type="ChEBI" id="CHEBI:57692"/>
    </ligand>
</feature>
<protein>
    <recommendedName>
        <fullName evidence="11">Dihydroorotate dehydrogenase B (NAD(+)), electron transfer subunit</fullName>
    </recommendedName>
    <alternativeName>
        <fullName evidence="11">Dihydroorotate oxidase B, electron transfer subunit</fullName>
    </alternativeName>
</protein>
<dbReference type="PRINTS" id="PR00409">
    <property type="entry name" value="PHDIOXRDTASE"/>
</dbReference>
<keyword evidence="8 11" id="KW-0249">Electron transport</keyword>
<evidence type="ECO:0000256" key="10">
    <source>
        <dbReference type="ARBA" id="ARBA00023014"/>
    </source>
</evidence>
<keyword evidence="9 11" id="KW-0408">Iron</keyword>
<feature type="binding site" evidence="11 13">
    <location>
        <position position="238"/>
    </location>
    <ligand>
        <name>[2Fe-2S] cluster</name>
        <dbReference type="ChEBI" id="CHEBI:190135"/>
    </ligand>
</feature>
<dbReference type="InterPro" id="IPR001433">
    <property type="entry name" value="OxRdtase_FAD/NAD-bd"/>
</dbReference>
<comment type="function">
    <text evidence="11">Responsible for channeling the electrons from the oxidation of dihydroorotate from the FMN redox center in the PyrD type B subunit to the ultimate electron acceptor NAD(+).</text>
</comment>
<dbReference type="InterPro" id="IPR017938">
    <property type="entry name" value="Riboflavin_synthase-like_b-brl"/>
</dbReference>
<dbReference type="GO" id="GO:0046872">
    <property type="term" value="F:metal ion binding"/>
    <property type="evidence" value="ECO:0007669"/>
    <property type="project" value="UniProtKB-KW"/>
</dbReference>
<dbReference type="InterPro" id="IPR037117">
    <property type="entry name" value="Dihydroorotate_DH_ele_sf"/>
</dbReference>
<dbReference type="Gene3D" id="3.40.50.80">
    <property type="entry name" value="Nucleotide-binding domain of ferredoxin-NADP reductase (FNR) module"/>
    <property type="match status" value="1"/>
</dbReference>
<evidence type="ECO:0000256" key="11">
    <source>
        <dbReference type="HAMAP-Rule" id="MF_01211"/>
    </source>
</evidence>
<keyword evidence="4 11" id="KW-0001">2Fe-2S</keyword>
<keyword evidence="10 11" id="KW-0411">Iron-sulfur</keyword>
<reference evidence="15" key="2">
    <citation type="submission" date="2021-04" db="EMBL/GenBank/DDBJ databases">
        <authorList>
            <person name="Gilroy R."/>
        </authorList>
    </citation>
    <scope>NUCLEOTIDE SEQUENCE</scope>
    <source>
        <strain evidence="15">Gambia16-930</strain>
    </source>
</reference>
<organism evidence="15 16">
    <name type="scientific">Candidatus Onthomorpha intestinigallinarum</name>
    <dbReference type="NCBI Taxonomy" id="2840880"/>
    <lineage>
        <taxon>Bacteria</taxon>
        <taxon>Pseudomonadati</taxon>
        <taxon>Bacteroidota</taxon>
        <taxon>Bacteroidia</taxon>
        <taxon>Bacteroidales</taxon>
        <taxon>Candidatus Onthomorpha</taxon>
    </lineage>
</organism>
<evidence type="ECO:0000313" key="16">
    <source>
        <dbReference type="Proteomes" id="UP000824267"/>
    </source>
</evidence>
<dbReference type="GO" id="GO:0009055">
    <property type="term" value="F:electron transfer activity"/>
    <property type="evidence" value="ECO:0007669"/>
    <property type="project" value="UniProtKB-UniRule"/>
</dbReference>
<keyword evidence="2 11" id="KW-0813">Transport</keyword>
<comment type="similarity">
    <text evidence="1 11">Belongs to the PyrK family.</text>
</comment>
<evidence type="ECO:0000256" key="7">
    <source>
        <dbReference type="ARBA" id="ARBA00022975"/>
    </source>
</evidence>
<keyword evidence="6 11" id="KW-0274">FAD</keyword>
<dbReference type="InterPro" id="IPR012165">
    <property type="entry name" value="Cyt_c3_hydrogenase_gsu"/>
</dbReference>
<dbReference type="Pfam" id="PF00175">
    <property type="entry name" value="NAD_binding_1"/>
    <property type="match status" value="1"/>
</dbReference>